<dbReference type="STRING" id="427683.A5481_19215"/>
<dbReference type="OrthoDB" id="7986593at2"/>
<dbReference type="Proteomes" id="UP000078316">
    <property type="component" value="Unassembled WGS sequence"/>
</dbReference>
<evidence type="ECO:0000313" key="1">
    <source>
        <dbReference type="EMBL" id="OAS22525.1"/>
    </source>
</evidence>
<dbReference type="RefSeq" id="WP_053082210.1">
    <property type="nucleotide sequence ID" value="NZ_LWHQ01000038.1"/>
</dbReference>
<sequence>MEIVLEYLSPENWPRPKGWTVVGRVGTLALAFDPARQPFLIGDGEPHPLDPVEVNAALAPAVDAAADRLWPGGWMPSFAEAFAVDKRSLSASRLARQGLPPAVLFALAHTSYSHAPTALGALLLALARYTDQVSAGSHFDEQIEETMHEARNASEILRYARRGKPVFPERQKGLVKE</sequence>
<evidence type="ECO:0000313" key="2">
    <source>
        <dbReference type="Proteomes" id="UP000078316"/>
    </source>
</evidence>
<comment type="caution">
    <text evidence="1">The sequence shown here is derived from an EMBL/GenBank/DDBJ whole genome shotgun (WGS) entry which is preliminary data.</text>
</comment>
<dbReference type="EMBL" id="LWHQ01000038">
    <property type="protein sequence ID" value="OAS22525.1"/>
    <property type="molecule type" value="Genomic_DNA"/>
</dbReference>
<name>A0A179S5Q0_9HYPH</name>
<dbReference type="AlphaFoldDB" id="A0A179S5Q0"/>
<protein>
    <submittedName>
        <fullName evidence="1">Uncharacterized protein</fullName>
    </submittedName>
</protein>
<proteinExistence type="predicted"/>
<reference evidence="1 2" key="1">
    <citation type="submission" date="2016-04" db="EMBL/GenBank/DDBJ databases">
        <authorList>
            <person name="Evans L.H."/>
            <person name="Alamgir A."/>
            <person name="Owens N."/>
            <person name="Weber N.D."/>
            <person name="Virtaneva K."/>
            <person name="Barbian K."/>
            <person name="Babar A."/>
            <person name="Rosenke K."/>
        </authorList>
    </citation>
    <scope>NUCLEOTIDE SEQUENCE [LARGE SCALE GENOMIC DNA]</scope>
    <source>
        <strain evidence="1 2">PMB02</strain>
    </source>
</reference>
<accession>A0A179S5Q0</accession>
<gene>
    <name evidence="1" type="ORF">A5481_19215</name>
</gene>
<organism evidence="1 2">
    <name type="scientific">Methylobacterium platani</name>
    <dbReference type="NCBI Taxonomy" id="427683"/>
    <lineage>
        <taxon>Bacteria</taxon>
        <taxon>Pseudomonadati</taxon>
        <taxon>Pseudomonadota</taxon>
        <taxon>Alphaproteobacteria</taxon>
        <taxon>Hyphomicrobiales</taxon>
        <taxon>Methylobacteriaceae</taxon>
        <taxon>Methylobacterium</taxon>
    </lineage>
</organism>